<keyword evidence="7" id="KW-0227">DNA damage</keyword>
<keyword evidence="10" id="KW-0234">DNA repair</keyword>
<evidence type="ECO:0000256" key="5">
    <source>
        <dbReference type="ARBA" id="ARBA00022723"/>
    </source>
</evidence>
<dbReference type="EMBL" id="JADNRY010000018">
    <property type="protein sequence ID" value="KAF9073463.1"/>
    <property type="molecule type" value="Genomic_DNA"/>
</dbReference>
<dbReference type="SMART" id="SM00485">
    <property type="entry name" value="XPGN"/>
    <property type="match status" value="1"/>
</dbReference>
<evidence type="ECO:0000256" key="4">
    <source>
        <dbReference type="ARBA" id="ARBA00022722"/>
    </source>
</evidence>
<protein>
    <recommendedName>
        <fullName evidence="19">PIN domain-like protein</fullName>
    </recommendedName>
</protein>
<keyword evidence="4" id="KW-0540">Nuclease</keyword>
<feature type="region of interest" description="Disordered" evidence="14">
    <location>
        <begin position="659"/>
        <end position="700"/>
    </location>
</feature>
<evidence type="ECO:0000313" key="18">
    <source>
        <dbReference type="Proteomes" id="UP000772434"/>
    </source>
</evidence>
<dbReference type="SMART" id="SM00484">
    <property type="entry name" value="XPGI"/>
    <property type="match status" value="1"/>
</dbReference>
<reference evidence="17" key="1">
    <citation type="submission" date="2020-11" db="EMBL/GenBank/DDBJ databases">
        <authorList>
            <consortium name="DOE Joint Genome Institute"/>
            <person name="Ahrendt S."/>
            <person name="Riley R."/>
            <person name="Andreopoulos W."/>
            <person name="Labutti K."/>
            <person name="Pangilinan J."/>
            <person name="Ruiz-Duenas F.J."/>
            <person name="Barrasa J.M."/>
            <person name="Sanchez-Garcia M."/>
            <person name="Camarero S."/>
            <person name="Miyauchi S."/>
            <person name="Serrano A."/>
            <person name="Linde D."/>
            <person name="Babiker R."/>
            <person name="Drula E."/>
            <person name="Ayuso-Fernandez I."/>
            <person name="Pacheco R."/>
            <person name="Padilla G."/>
            <person name="Ferreira P."/>
            <person name="Barriuso J."/>
            <person name="Kellner H."/>
            <person name="Castanera R."/>
            <person name="Alfaro M."/>
            <person name="Ramirez L."/>
            <person name="Pisabarro A.G."/>
            <person name="Kuo A."/>
            <person name="Tritt A."/>
            <person name="Lipzen A."/>
            <person name="He G."/>
            <person name="Yan M."/>
            <person name="Ng V."/>
            <person name="Cullen D."/>
            <person name="Martin F."/>
            <person name="Rosso M.-N."/>
            <person name="Henrissat B."/>
            <person name="Hibbett D."/>
            <person name="Martinez A.T."/>
            <person name="Grigoriev I.V."/>
        </authorList>
    </citation>
    <scope>NUCLEOTIDE SEQUENCE</scope>
    <source>
        <strain evidence="17">AH 40177</strain>
    </source>
</reference>
<evidence type="ECO:0000256" key="14">
    <source>
        <dbReference type="SAM" id="MobiDB-lite"/>
    </source>
</evidence>
<evidence type="ECO:0000256" key="6">
    <source>
        <dbReference type="ARBA" id="ARBA00022759"/>
    </source>
</evidence>
<sequence length="1147" mass="127379">MGVKSLWTLLTPVGRPVMLETMEGKIVAIDSSIWIYQFQATMRAKDGRALVNAHVLGFLRRICKLLFYGMKPVFVFDGGAPVLKRETLNERRKKKIGAAASHVKLAERLLAAQLRREALKHVKTSPTKGKGKAPELADAEEEIVYLEDIDSTIPTTPHRKEKTAKESTSSGKKNKFYDHDPYRLPEINLEERIAEATRSSAPDPRLATEEELRSFIENMRPEDFDVTSAAFRELPTEVQYEIVGDLRLKSRQTSYTRLQQMLKSAPTPLDFSKQQIKNLKQRNSLTQQLLTTTDSIGKAHISIPVRIASERNREYMLIRNEGPTGGWILGIRDEGTKQKPIVIDHEEEHASDLIMKDSDEDEMEEVNIPAECDIDPDLRNYRRQSALTAIAGRYSPKPLAPLSTKAMGKSTQIPLFDFEQDDEVEDFPMRAPPDDVWEEDEELAFAIQESIEYSSKASLPMNGSSSSSTAVKTNPGSAAIEQEQDKTPSSSRSRLETALSIANAGPSSSTSFGQPFLLTARKSPLSSTPKSTLKSSPPKVSTPKASPSVSKLPLSSLPKAFSPSLTAPSPIHKSDTLPTNSTLTEPVPSPISQMNIDVMRIPLFGKSANEDANIAKVPSLSNIGLSSPAALPPPDGDDDMEEVPVLDLHTERELIQEVVANVSDPPTTNNLTVSHSKSPSPDAEQNHSRPPTPPAEEEDWDAAHEMNPDAEEGDFAQFVSQVKGRNIDDVRREIDDEIASLDQQKRNAMRDAEDVNQQMVTQIMIMLRLFGIPYITAPMEAEAQCAELLTLNLVDGIITDDSDVFLFGGYRVFKNMFNQSKTVECFLLSDLDRELGLDQATLIQLAYLLGSDYVEGLQGVGPVVAMELLEEFPGDDGLHKFKDWWLKVQSGKDHEDDNKSPFRKRFKFKDLFLPADWPNAAVRDAYYHPTVDDSDEPFKWGLPDLDALRAFLHEELGWGQTKVDDLLLPIIQKVGKRGQVNALNRQGNLNTFFDMSAGSGTAAPKKRQAYASKRLQQVVSDFRKRKNAASSAHEISSNDEGEDREEEEAPSVKKKPRVSRKDRETMSTKGSSRGKKVTRGRRAPRGQAQTGRKNKESSVEDDEDEYGPGSEPDKIVDTPPLAVNLRPRPKPKPIGKSLSNRAGSIDV</sequence>
<comment type="similarity">
    <text evidence="3">Belongs to the XPG/RAD2 endonuclease family. XPG subfamily.</text>
</comment>
<feature type="domain" description="XPG N-terminal" evidence="16">
    <location>
        <begin position="1"/>
        <end position="98"/>
    </location>
</feature>
<evidence type="ECO:0000259" key="16">
    <source>
        <dbReference type="SMART" id="SM00485"/>
    </source>
</evidence>
<evidence type="ECO:0000256" key="12">
    <source>
        <dbReference type="ARBA" id="ARBA00038112"/>
    </source>
</evidence>
<feature type="coiled-coil region" evidence="13">
    <location>
        <begin position="727"/>
        <end position="758"/>
    </location>
</feature>
<dbReference type="GO" id="GO:0048256">
    <property type="term" value="F:flap endonuclease activity"/>
    <property type="evidence" value="ECO:0007669"/>
    <property type="project" value="UniProtKB-ARBA"/>
</dbReference>
<evidence type="ECO:0000256" key="13">
    <source>
        <dbReference type="SAM" id="Coils"/>
    </source>
</evidence>
<dbReference type="Gene3D" id="3.40.50.1010">
    <property type="entry name" value="5'-nuclease"/>
    <property type="match status" value="2"/>
</dbReference>
<dbReference type="Proteomes" id="UP000772434">
    <property type="component" value="Unassembled WGS sequence"/>
</dbReference>
<feature type="region of interest" description="Disordered" evidence="14">
    <location>
        <begin position="457"/>
        <end position="589"/>
    </location>
</feature>
<dbReference type="SUPFAM" id="SSF88723">
    <property type="entry name" value="PIN domain-like"/>
    <property type="match status" value="1"/>
</dbReference>
<dbReference type="InterPro" id="IPR006085">
    <property type="entry name" value="XPG_DNA_repair_N"/>
</dbReference>
<evidence type="ECO:0000256" key="2">
    <source>
        <dbReference type="ARBA" id="ARBA00004123"/>
    </source>
</evidence>
<dbReference type="Pfam" id="PF00752">
    <property type="entry name" value="XPG_N"/>
    <property type="match status" value="1"/>
</dbReference>
<comment type="caution">
    <text evidence="17">The sequence shown here is derived from an EMBL/GenBank/DDBJ whole genome shotgun (WGS) entry which is preliminary data.</text>
</comment>
<feature type="compositionally biased region" description="Low complexity" evidence="14">
    <location>
        <begin position="522"/>
        <end position="565"/>
    </location>
</feature>
<feature type="region of interest" description="Disordered" evidence="14">
    <location>
        <begin position="153"/>
        <end position="180"/>
    </location>
</feature>
<feature type="compositionally biased region" description="Acidic residues" evidence="14">
    <location>
        <begin position="1037"/>
        <end position="1049"/>
    </location>
</feature>
<dbReference type="PANTHER" id="PTHR16171:SF7">
    <property type="entry name" value="DNA REPAIR PROTEIN RAD2"/>
    <property type="match status" value="1"/>
</dbReference>
<keyword evidence="6" id="KW-0255">Endonuclease</keyword>
<dbReference type="SMART" id="SM00279">
    <property type="entry name" value="HhH2"/>
    <property type="match status" value="1"/>
</dbReference>
<name>A0A9P5Q0W5_9AGAR</name>
<dbReference type="InterPro" id="IPR006084">
    <property type="entry name" value="XPG/Rad2"/>
</dbReference>
<evidence type="ECO:0000256" key="10">
    <source>
        <dbReference type="ARBA" id="ARBA00023204"/>
    </source>
</evidence>
<keyword evidence="11" id="KW-0539">Nucleus</keyword>
<dbReference type="InterPro" id="IPR001044">
    <property type="entry name" value="XPG/Rad2_eukaryotes"/>
</dbReference>
<dbReference type="InterPro" id="IPR006086">
    <property type="entry name" value="XPG-I_dom"/>
</dbReference>
<comment type="subcellular location">
    <subcellularLocation>
        <location evidence="2">Nucleus</location>
    </subcellularLocation>
</comment>
<feature type="compositionally biased region" description="Basic residues" evidence="14">
    <location>
        <begin position="1072"/>
        <end position="1084"/>
    </location>
</feature>
<dbReference type="PANTHER" id="PTHR16171">
    <property type="entry name" value="DNA REPAIR PROTEIN COMPLEMENTING XP-G CELLS-RELATED"/>
    <property type="match status" value="1"/>
</dbReference>
<proteinExistence type="inferred from homology"/>
<dbReference type="FunFam" id="1.10.150.20:FF:000030">
    <property type="entry name" value="Flap endonuclease GEN-like 1"/>
    <property type="match status" value="1"/>
</dbReference>
<dbReference type="CDD" id="cd09904">
    <property type="entry name" value="H3TH_XPG"/>
    <property type="match status" value="1"/>
</dbReference>
<dbReference type="Pfam" id="PF00867">
    <property type="entry name" value="XPG_I"/>
    <property type="match status" value="1"/>
</dbReference>
<dbReference type="AlphaFoldDB" id="A0A9P5Q0W5"/>
<dbReference type="CDD" id="cd09868">
    <property type="entry name" value="PIN_XPG_RAD2"/>
    <property type="match status" value="2"/>
</dbReference>
<evidence type="ECO:0000256" key="7">
    <source>
        <dbReference type="ARBA" id="ARBA00022763"/>
    </source>
</evidence>
<keyword evidence="8" id="KW-0378">Hydrolase</keyword>
<comment type="similarity">
    <text evidence="12">Belongs to the XPG/RAD2 endonuclease family. GEN subfamily.</text>
</comment>
<dbReference type="InterPro" id="IPR019974">
    <property type="entry name" value="XPG_CS"/>
</dbReference>
<evidence type="ECO:0000256" key="9">
    <source>
        <dbReference type="ARBA" id="ARBA00022842"/>
    </source>
</evidence>
<dbReference type="InterPro" id="IPR029060">
    <property type="entry name" value="PIN-like_dom_sf"/>
</dbReference>
<dbReference type="GO" id="GO:0046872">
    <property type="term" value="F:metal ion binding"/>
    <property type="evidence" value="ECO:0007669"/>
    <property type="project" value="UniProtKB-KW"/>
</dbReference>
<keyword evidence="18" id="KW-1185">Reference proteome</keyword>
<dbReference type="PROSITE" id="PS00842">
    <property type="entry name" value="XPG_2"/>
    <property type="match status" value="1"/>
</dbReference>
<feature type="domain" description="XPG-I" evidence="15">
    <location>
        <begin position="768"/>
        <end position="837"/>
    </location>
</feature>
<evidence type="ECO:0008006" key="19">
    <source>
        <dbReference type="Google" id="ProtNLM"/>
    </source>
</evidence>
<evidence type="ECO:0000256" key="8">
    <source>
        <dbReference type="ARBA" id="ARBA00022801"/>
    </source>
</evidence>
<gene>
    <name evidence="17" type="ORF">BDP27DRAFT_1400321</name>
</gene>
<dbReference type="SUPFAM" id="SSF47807">
    <property type="entry name" value="5' to 3' exonuclease, C-terminal subdomain"/>
    <property type="match status" value="1"/>
</dbReference>
<dbReference type="GO" id="GO:0006289">
    <property type="term" value="P:nucleotide-excision repair"/>
    <property type="evidence" value="ECO:0007669"/>
    <property type="project" value="InterPro"/>
</dbReference>
<dbReference type="InterPro" id="IPR008918">
    <property type="entry name" value="HhH2"/>
</dbReference>
<feature type="compositionally biased region" description="Polar residues" evidence="14">
    <location>
        <begin position="457"/>
        <end position="476"/>
    </location>
</feature>
<feature type="compositionally biased region" description="Polar residues" evidence="14">
    <location>
        <begin position="664"/>
        <end position="679"/>
    </location>
</feature>
<keyword evidence="5" id="KW-0479">Metal-binding</keyword>
<dbReference type="PRINTS" id="PR00853">
    <property type="entry name" value="XPGRADSUPER"/>
</dbReference>
<evidence type="ECO:0000313" key="17">
    <source>
        <dbReference type="EMBL" id="KAF9073463.1"/>
    </source>
</evidence>
<evidence type="ECO:0000256" key="11">
    <source>
        <dbReference type="ARBA" id="ARBA00023242"/>
    </source>
</evidence>
<feature type="compositionally biased region" description="Polar residues" evidence="14">
    <location>
        <begin position="576"/>
        <end position="589"/>
    </location>
</feature>
<evidence type="ECO:0000256" key="3">
    <source>
        <dbReference type="ARBA" id="ARBA00005283"/>
    </source>
</evidence>
<comment type="cofactor">
    <cofactor evidence="1">
        <name>Mg(2+)</name>
        <dbReference type="ChEBI" id="CHEBI:18420"/>
    </cofactor>
</comment>
<dbReference type="Gene3D" id="1.10.150.20">
    <property type="entry name" value="5' to 3' exonuclease, C-terminal subdomain"/>
    <property type="match status" value="1"/>
</dbReference>
<keyword evidence="9" id="KW-0460">Magnesium</keyword>
<feature type="compositionally biased region" description="Polar residues" evidence="14">
    <location>
        <begin position="1137"/>
        <end position="1147"/>
    </location>
</feature>
<accession>A0A9P5Q0W5</accession>
<dbReference type="GO" id="GO:0003697">
    <property type="term" value="F:single-stranded DNA binding"/>
    <property type="evidence" value="ECO:0007669"/>
    <property type="project" value="InterPro"/>
</dbReference>
<dbReference type="InterPro" id="IPR036279">
    <property type="entry name" value="5-3_exonuclease_C_sf"/>
</dbReference>
<evidence type="ECO:0000256" key="1">
    <source>
        <dbReference type="ARBA" id="ARBA00001946"/>
    </source>
</evidence>
<keyword evidence="13" id="KW-0175">Coiled coil</keyword>
<dbReference type="GO" id="GO:0005634">
    <property type="term" value="C:nucleus"/>
    <property type="evidence" value="ECO:0007669"/>
    <property type="project" value="UniProtKB-SubCell"/>
</dbReference>
<feature type="region of interest" description="Disordered" evidence="14">
    <location>
        <begin position="1022"/>
        <end position="1147"/>
    </location>
</feature>
<organism evidence="17 18">
    <name type="scientific">Rhodocollybia butyracea</name>
    <dbReference type="NCBI Taxonomy" id="206335"/>
    <lineage>
        <taxon>Eukaryota</taxon>
        <taxon>Fungi</taxon>
        <taxon>Dikarya</taxon>
        <taxon>Basidiomycota</taxon>
        <taxon>Agaricomycotina</taxon>
        <taxon>Agaricomycetes</taxon>
        <taxon>Agaricomycetidae</taxon>
        <taxon>Agaricales</taxon>
        <taxon>Marasmiineae</taxon>
        <taxon>Omphalotaceae</taxon>
        <taxon>Rhodocollybia</taxon>
    </lineage>
</organism>
<evidence type="ECO:0000259" key="15">
    <source>
        <dbReference type="SMART" id="SM00484"/>
    </source>
</evidence>
<dbReference type="OrthoDB" id="31113at2759"/>
<dbReference type="PRINTS" id="PR00066">
    <property type="entry name" value="XRODRMPGMNTG"/>
</dbReference>